<name>A0A7S0MS18_9CHLO</name>
<feature type="signal peptide" evidence="1">
    <location>
        <begin position="1"/>
        <end position="24"/>
    </location>
</feature>
<accession>A0A7S0MS18</accession>
<reference evidence="2" key="1">
    <citation type="submission" date="2021-01" db="EMBL/GenBank/DDBJ databases">
        <authorList>
            <person name="Corre E."/>
            <person name="Pelletier E."/>
            <person name="Niang G."/>
            <person name="Scheremetjew M."/>
            <person name="Finn R."/>
            <person name="Kale V."/>
            <person name="Holt S."/>
            <person name="Cochrane G."/>
            <person name="Meng A."/>
            <person name="Brown T."/>
            <person name="Cohen L."/>
        </authorList>
    </citation>
    <scope>NUCLEOTIDE SEQUENCE</scope>
    <source>
        <strain evidence="2">CCMP722</strain>
    </source>
</reference>
<dbReference type="EMBL" id="HBFA01001379">
    <property type="protein sequence ID" value="CAD8648637.1"/>
    <property type="molecule type" value="Transcribed_RNA"/>
</dbReference>
<protein>
    <recommendedName>
        <fullName evidence="3">EGF-like domain-containing protein</fullName>
    </recommendedName>
</protein>
<dbReference type="AlphaFoldDB" id="A0A7S0MS18"/>
<keyword evidence="1" id="KW-0732">Signal</keyword>
<evidence type="ECO:0008006" key="3">
    <source>
        <dbReference type="Google" id="ProtNLM"/>
    </source>
</evidence>
<gene>
    <name evidence="2" type="ORF">POBO1169_LOCUS664</name>
</gene>
<evidence type="ECO:0000256" key="1">
    <source>
        <dbReference type="SAM" id="SignalP"/>
    </source>
</evidence>
<sequence>MRVLGRGLVILIVNVLCMEVWVSATENQTACHELGGMSACALRDDCYFESITEGCKVDTWNCTCPGVIYTRSGWHCSCRVKEAYDKALVATRVDSCEPLLIAGGSNFAICPDDGNIHCRDQGDSFAGNWMVQTRAMRGNWVTGDWWSLPFNMGTYESHLTAAQPLEYVKVCVFDRLYTLGSDVLDLLRYRNSHTHAQPMEYPVMFTQARTGIAPSTRAYEYRIFIPAEDRRRKLLSHELGDEAITEVYEATNTPGKVDTSTPEALLNELKPMKDRVTDGLEVCGVHQSEAACLAETQFACHWNWREGHSYSCWVDTMNCICPDQLLTYTGALVRMYSCSCASKADDDAWGFLFRDAKQP</sequence>
<organism evidence="2">
    <name type="scientific">Pyramimonas obovata</name>
    <dbReference type="NCBI Taxonomy" id="1411642"/>
    <lineage>
        <taxon>Eukaryota</taxon>
        <taxon>Viridiplantae</taxon>
        <taxon>Chlorophyta</taxon>
        <taxon>Pyramimonadophyceae</taxon>
        <taxon>Pyramimonadales</taxon>
        <taxon>Pyramimonadaceae</taxon>
        <taxon>Pyramimonas</taxon>
        <taxon>Pyramimonas incertae sedis</taxon>
    </lineage>
</organism>
<feature type="chain" id="PRO_5030709060" description="EGF-like domain-containing protein" evidence="1">
    <location>
        <begin position="25"/>
        <end position="359"/>
    </location>
</feature>
<evidence type="ECO:0000313" key="2">
    <source>
        <dbReference type="EMBL" id="CAD8648637.1"/>
    </source>
</evidence>
<proteinExistence type="predicted"/>